<evidence type="ECO:0000256" key="1">
    <source>
        <dbReference type="SAM" id="Phobius"/>
    </source>
</evidence>
<proteinExistence type="predicted"/>
<gene>
    <name evidence="2" type="ORF">A2841_00635</name>
</gene>
<accession>A0A1F6C6B2</accession>
<evidence type="ECO:0000313" key="2">
    <source>
        <dbReference type="EMBL" id="OGG44622.1"/>
    </source>
</evidence>
<reference evidence="2 3" key="1">
    <citation type="journal article" date="2016" name="Nat. Commun.">
        <title>Thousands of microbial genomes shed light on interconnected biogeochemical processes in an aquifer system.</title>
        <authorList>
            <person name="Anantharaman K."/>
            <person name="Brown C.T."/>
            <person name="Hug L.A."/>
            <person name="Sharon I."/>
            <person name="Castelle C.J."/>
            <person name="Probst A.J."/>
            <person name="Thomas B.C."/>
            <person name="Singh A."/>
            <person name="Wilkins M.J."/>
            <person name="Karaoz U."/>
            <person name="Brodie E.L."/>
            <person name="Williams K.H."/>
            <person name="Hubbard S.S."/>
            <person name="Banfield J.F."/>
        </authorList>
    </citation>
    <scope>NUCLEOTIDE SEQUENCE [LARGE SCALE GENOMIC DNA]</scope>
</reference>
<comment type="caution">
    <text evidence="2">The sequence shown here is derived from an EMBL/GenBank/DDBJ whole genome shotgun (WGS) entry which is preliminary data.</text>
</comment>
<keyword evidence="1" id="KW-1133">Transmembrane helix</keyword>
<dbReference type="AlphaFoldDB" id="A0A1F6C6B2"/>
<feature type="transmembrane region" description="Helical" evidence="1">
    <location>
        <begin position="41"/>
        <end position="59"/>
    </location>
</feature>
<organism evidence="2 3">
    <name type="scientific">Candidatus Kaiserbacteria bacterium RIFCSPHIGHO2_01_FULL_48_10</name>
    <dbReference type="NCBI Taxonomy" id="1798476"/>
    <lineage>
        <taxon>Bacteria</taxon>
        <taxon>Candidatus Kaiseribacteriota</taxon>
    </lineage>
</organism>
<dbReference type="EMBL" id="MFKP01000005">
    <property type="protein sequence ID" value="OGG44622.1"/>
    <property type="molecule type" value="Genomic_DNA"/>
</dbReference>
<dbReference type="Proteomes" id="UP000178249">
    <property type="component" value="Unassembled WGS sequence"/>
</dbReference>
<evidence type="ECO:0000313" key="3">
    <source>
        <dbReference type="Proteomes" id="UP000178249"/>
    </source>
</evidence>
<keyword evidence="1" id="KW-0472">Membrane</keyword>
<sequence length="79" mass="9214">MPSHPELFTHEQSRLAEFDGRIKDFTERREALKVKGKGDPLNTFVFAPLGALSWAVLLVDERLARWHRARLLRRMNRGT</sequence>
<name>A0A1F6C6B2_9BACT</name>
<keyword evidence="1" id="KW-0812">Transmembrane</keyword>
<protein>
    <submittedName>
        <fullName evidence="2">Uncharacterized protein</fullName>
    </submittedName>
</protein>